<gene>
    <name evidence="2" type="ORF">SDC9_160940</name>
</gene>
<dbReference type="AlphaFoldDB" id="A0A645FGU3"/>
<sequence length="54" mass="6320">MGLIREPLDVDLFVDPRPLTENEKRMIGDFIKADKKKRKSKTTSKKDTYTQHTV</sequence>
<evidence type="ECO:0000256" key="1">
    <source>
        <dbReference type="SAM" id="MobiDB-lite"/>
    </source>
</evidence>
<evidence type="ECO:0000313" key="2">
    <source>
        <dbReference type="EMBL" id="MPN13618.1"/>
    </source>
</evidence>
<name>A0A645FGU3_9ZZZZ</name>
<organism evidence="2">
    <name type="scientific">bioreactor metagenome</name>
    <dbReference type="NCBI Taxonomy" id="1076179"/>
    <lineage>
        <taxon>unclassified sequences</taxon>
        <taxon>metagenomes</taxon>
        <taxon>ecological metagenomes</taxon>
    </lineage>
</organism>
<feature type="compositionally biased region" description="Basic residues" evidence="1">
    <location>
        <begin position="34"/>
        <end position="43"/>
    </location>
</feature>
<protein>
    <submittedName>
        <fullName evidence="2">Uncharacterized protein</fullName>
    </submittedName>
</protein>
<feature type="compositionally biased region" description="Basic and acidic residues" evidence="1">
    <location>
        <begin position="44"/>
        <end position="54"/>
    </location>
</feature>
<dbReference type="EMBL" id="VSSQ01060136">
    <property type="protein sequence ID" value="MPN13618.1"/>
    <property type="molecule type" value="Genomic_DNA"/>
</dbReference>
<comment type="caution">
    <text evidence="2">The sequence shown here is derived from an EMBL/GenBank/DDBJ whole genome shotgun (WGS) entry which is preliminary data.</text>
</comment>
<reference evidence="2" key="1">
    <citation type="submission" date="2019-08" db="EMBL/GenBank/DDBJ databases">
        <authorList>
            <person name="Kucharzyk K."/>
            <person name="Murdoch R.W."/>
            <person name="Higgins S."/>
            <person name="Loffler F."/>
        </authorList>
    </citation>
    <scope>NUCLEOTIDE SEQUENCE</scope>
</reference>
<proteinExistence type="predicted"/>
<feature type="region of interest" description="Disordered" evidence="1">
    <location>
        <begin position="33"/>
        <end position="54"/>
    </location>
</feature>
<accession>A0A645FGU3</accession>